<dbReference type="Proteomes" id="UP000586918">
    <property type="component" value="Unassembled WGS sequence"/>
</dbReference>
<keyword evidence="3" id="KW-1185">Reference proteome</keyword>
<dbReference type="AlphaFoldDB" id="A0A848DRV6"/>
<feature type="compositionally biased region" description="Basic and acidic residues" evidence="1">
    <location>
        <begin position="86"/>
        <end position="95"/>
    </location>
</feature>
<evidence type="ECO:0000313" key="3">
    <source>
        <dbReference type="Proteomes" id="UP000586918"/>
    </source>
</evidence>
<dbReference type="RefSeq" id="WP_169415919.1">
    <property type="nucleotide sequence ID" value="NZ_JAAXKZ010000168.1"/>
</dbReference>
<proteinExistence type="predicted"/>
<sequence length="225" mass="23765">MTRTVTQPVTRAAGGAKRAAEGATSGATSEVAREAARRAMAEAGRRVLGAVVDRAVSRVDDVADRLDDVVENRGTGVREALTGRPGRRDAADRKKTAGGGPGLTAQMGAAFSTVVYRALQLLQSIQRMALQLLEALQRLVRRPAKGEPDAEADSGVQPDRETEKEPPDETDEAGADEQERAEAPRPRSGPRAVAATPRRSGRPAQARGDETGRRGGRPTRTGRSG</sequence>
<dbReference type="EMBL" id="JAAXKZ010000168">
    <property type="protein sequence ID" value="NMH95255.1"/>
    <property type="molecule type" value="Genomic_DNA"/>
</dbReference>
<feature type="region of interest" description="Disordered" evidence="1">
    <location>
        <begin position="76"/>
        <end position="105"/>
    </location>
</feature>
<protein>
    <submittedName>
        <fullName evidence="2">Uncharacterized protein</fullName>
    </submittedName>
</protein>
<organism evidence="2 3">
    <name type="scientific">Pseudonocardia bannensis</name>
    <dbReference type="NCBI Taxonomy" id="630973"/>
    <lineage>
        <taxon>Bacteria</taxon>
        <taxon>Bacillati</taxon>
        <taxon>Actinomycetota</taxon>
        <taxon>Actinomycetes</taxon>
        <taxon>Pseudonocardiales</taxon>
        <taxon>Pseudonocardiaceae</taxon>
        <taxon>Pseudonocardia</taxon>
    </lineage>
</organism>
<evidence type="ECO:0000313" key="2">
    <source>
        <dbReference type="EMBL" id="NMH95255.1"/>
    </source>
</evidence>
<accession>A0A848DRV6</accession>
<name>A0A848DRV6_9PSEU</name>
<gene>
    <name evidence="2" type="ORF">HF519_27595</name>
</gene>
<feature type="compositionally biased region" description="Basic and acidic residues" evidence="1">
    <location>
        <begin position="158"/>
        <end position="167"/>
    </location>
</feature>
<feature type="region of interest" description="Disordered" evidence="1">
    <location>
        <begin position="1"/>
        <end position="31"/>
    </location>
</feature>
<reference evidence="2 3" key="1">
    <citation type="submission" date="2020-04" db="EMBL/GenBank/DDBJ databases">
        <authorList>
            <person name="Klaysubun C."/>
            <person name="Duangmal K."/>
            <person name="Lipun K."/>
        </authorList>
    </citation>
    <scope>NUCLEOTIDE SEQUENCE [LARGE SCALE GENOMIC DNA]</scope>
    <source>
        <strain evidence="2 3">DSM 45300</strain>
    </source>
</reference>
<feature type="compositionally biased region" description="Low complexity" evidence="1">
    <location>
        <begin position="11"/>
        <end position="23"/>
    </location>
</feature>
<comment type="caution">
    <text evidence="2">The sequence shown here is derived from an EMBL/GenBank/DDBJ whole genome shotgun (WGS) entry which is preliminary data.</text>
</comment>
<feature type="region of interest" description="Disordered" evidence="1">
    <location>
        <begin position="144"/>
        <end position="225"/>
    </location>
</feature>
<evidence type="ECO:0000256" key="1">
    <source>
        <dbReference type="SAM" id="MobiDB-lite"/>
    </source>
</evidence>